<keyword evidence="2" id="KW-1185">Reference proteome</keyword>
<accession>A0A8I0MXL0</accession>
<sequence length="498" mass="54015">MATIQQAVQVMVDKLVADMNGTTPLSAEEQTLVSNAITRLTDNAKLEQAVVAVAQEHLDESTQLLQQVATSALHNIDTAKAELGGATAELVTRAAKLALLDQIAPLTQQISTAVNQANAAAPKTLFANKLIDTPSTSTNNRRATAVLAIYDSSGKSYLTRPSYTANSANDACRLEHVEVTETGSGVNRIKTSFVYNNAFEQNPTTKVYQYGASALVPLGLKDQPNDIEYQVVFSTQKSQSTNVTEYGGIFVSEQGFTSRTLPKQDLNAVDQFGIATRTSHQHHDVAVLYNNQKHCLVVIDAGTNLVVEKYRDGNHVTNISIANSNEYQAYVDSGDFTTLAFIANTLAQPKGRIKYEVNEHSISSYALDYYGFFGIFAGETKIAGNSYSAHYVFTAEQKLAPINYHFTSHGDPARHPDANGTVNSEGEVVVALESVNGEVLGTYHYRVTTDRQGRYGGIVATAIQVMNPYSQIGIIDEVLAYNSANNPVYGFARTCRAI</sequence>
<comment type="caution">
    <text evidence="1">The sequence shown here is derived from an EMBL/GenBank/DDBJ whole genome shotgun (WGS) entry which is preliminary data.</text>
</comment>
<protein>
    <submittedName>
        <fullName evidence="1">Uncharacterized protein</fullName>
    </submittedName>
</protein>
<evidence type="ECO:0000313" key="1">
    <source>
        <dbReference type="EMBL" id="MBE0347035.1"/>
    </source>
</evidence>
<organism evidence="1 2">
    <name type="scientific">Pseudoalteromonas peptidolytica F12-50-A1</name>
    <dbReference type="NCBI Taxonomy" id="1315280"/>
    <lineage>
        <taxon>Bacteria</taxon>
        <taxon>Pseudomonadati</taxon>
        <taxon>Pseudomonadota</taxon>
        <taxon>Gammaproteobacteria</taxon>
        <taxon>Alteromonadales</taxon>
        <taxon>Pseudoalteromonadaceae</taxon>
        <taxon>Pseudoalteromonas</taxon>
    </lineage>
</organism>
<proteinExistence type="predicted"/>
<dbReference type="Proteomes" id="UP000660708">
    <property type="component" value="Unassembled WGS sequence"/>
</dbReference>
<dbReference type="RefSeq" id="WP_147389608.1">
    <property type="nucleotide sequence ID" value="NZ_AQHF01000025.1"/>
</dbReference>
<reference evidence="1 2" key="1">
    <citation type="submission" date="2015-06" db="EMBL/GenBank/DDBJ databases">
        <title>Genome sequence of Pseudoalteromonas peptidolytica.</title>
        <authorList>
            <person name="Xie B.-B."/>
            <person name="Rong J.-C."/>
            <person name="Qin Q.-L."/>
            <person name="Zhang Y.-Z."/>
        </authorList>
    </citation>
    <scope>NUCLEOTIDE SEQUENCE [LARGE SCALE GENOMIC DNA]</scope>
    <source>
        <strain evidence="1 2">F12-50-A1</strain>
    </source>
</reference>
<dbReference type="AlphaFoldDB" id="A0A8I0MXL0"/>
<dbReference type="EMBL" id="AQHF01000025">
    <property type="protein sequence ID" value="MBE0347035.1"/>
    <property type="molecule type" value="Genomic_DNA"/>
</dbReference>
<name>A0A8I0MXL0_9GAMM</name>
<gene>
    <name evidence="1" type="ORF">PPEP_a4025</name>
</gene>
<evidence type="ECO:0000313" key="2">
    <source>
        <dbReference type="Proteomes" id="UP000660708"/>
    </source>
</evidence>